<protein>
    <submittedName>
        <fullName evidence="2">Putative secreted protein</fullName>
    </submittedName>
</protein>
<dbReference type="GO" id="GO:0030682">
    <property type="term" value="P:symbiont-mediated perturbation of host defenses"/>
    <property type="evidence" value="ECO:0007669"/>
    <property type="project" value="InterPro"/>
</dbReference>
<dbReference type="GO" id="GO:0043176">
    <property type="term" value="F:amine binding"/>
    <property type="evidence" value="ECO:0007669"/>
    <property type="project" value="InterPro"/>
</dbReference>
<accession>A0A0C9R6S9</accession>
<dbReference type="Pfam" id="PF02098">
    <property type="entry name" value="His_binding"/>
    <property type="match status" value="1"/>
</dbReference>
<sequence>MKKSQVVLLCLLINVKLSAQRGTGHCPVDCGEHASDYACDNHPDEKHCPGQKLLPCKGNDICVCHTGYFRKTEKQCIPLERNCLDRKYDLLELLTATEDIYTVKISDTLKMDYLTRCLRSTFQSSTGNTINRTIKYREKIGTTAKFDAHRDFYGRLSVVQLVPQDIWLDKSFKVTLKKEKDTLTVQNTETLKRLTRAGKSQHTIVHSDENCLILGDKIPPGGQKATCTMWVRKSSIGRTSSDCEFFFHHYCAKPSFNLTDDTWCEKPLERPSTTTTQSPYEYEIEEMD</sequence>
<proteinExistence type="evidence at transcript level"/>
<dbReference type="EMBL" id="GBZX01000080">
    <property type="protein sequence ID" value="JAG92660.1"/>
    <property type="molecule type" value="mRNA"/>
</dbReference>
<feature type="chain" id="PRO_5002201679" evidence="1">
    <location>
        <begin position="20"/>
        <end position="288"/>
    </location>
</feature>
<dbReference type="InterPro" id="IPR012674">
    <property type="entry name" value="Calycin"/>
</dbReference>
<dbReference type="SUPFAM" id="SSF50814">
    <property type="entry name" value="Lipocalins"/>
    <property type="match status" value="1"/>
</dbReference>
<dbReference type="InterPro" id="IPR002970">
    <property type="entry name" value="Tick_his-bd"/>
</dbReference>
<dbReference type="AlphaFoldDB" id="A0A0C9R6S9"/>
<dbReference type="Gene3D" id="2.40.128.20">
    <property type="match status" value="1"/>
</dbReference>
<feature type="signal peptide" evidence="1">
    <location>
        <begin position="1"/>
        <end position="19"/>
    </location>
</feature>
<keyword evidence="1" id="KW-0732">Signal</keyword>
<evidence type="ECO:0000313" key="2">
    <source>
        <dbReference type="EMBL" id="JAG92660.1"/>
    </source>
</evidence>
<evidence type="ECO:0000256" key="1">
    <source>
        <dbReference type="SAM" id="SignalP"/>
    </source>
</evidence>
<name>A0A0C9R6S9_AMBAM</name>
<reference evidence="2" key="1">
    <citation type="journal article" date="2015" name="PLoS ONE">
        <title>An Insight into the Sialome of the Lone Star Tick, Amblyomma americanum, with a Glimpse on Its Time Dependent Gene Expression.</title>
        <authorList>
            <person name="Karim S."/>
            <person name="Ribeiro J.M."/>
        </authorList>
    </citation>
    <scope>NUCLEOTIDE SEQUENCE</scope>
    <source>
        <tissue evidence="2">Salivary gland</tissue>
    </source>
</reference>
<organism evidence="2">
    <name type="scientific">Amblyomma americanum</name>
    <name type="common">Lone star tick</name>
    <dbReference type="NCBI Taxonomy" id="6943"/>
    <lineage>
        <taxon>Eukaryota</taxon>
        <taxon>Metazoa</taxon>
        <taxon>Ecdysozoa</taxon>
        <taxon>Arthropoda</taxon>
        <taxon>Chelicerata</taxon>
        <taxon>Arachnida</taxon>
        <taxon>Acari</taxon>
        <taxon>Parasitiformes</taxon>
        <taxon>Ixodida</taxon>
        <taxon>Ixodoidea</taxon>
        <taxon>Ixodidae</taxon>
        <taxon>Amblyomminae</taxon>
        <taxon>Amblyomma</taxon>
    </lineage>
</organism>